<evidence type="ECO:0000313" key="3">
    <source>
        <dbReference type="Proteomes" id="UP001177140"/>
    </source>
</evidence>
<sequence length="80" mass="8990">MAKISLFFCFFVFVLVAMPTPSSSRMILENNTCPTSSRATQSCRRVVCQKQVFCTANFLICPDGQYNFKPCCGCQRCCPL</sequence>
<keyword evidence="3" id="KW-1185">Reference proteome</keyword>
<feature type="signal peptide" evidence="1">
    <location>
        <begin position="1"/>
        <end position="24"/>
    </location>
</feature>
<feature type="chain" id="PRO_5041386024" evidence="1">
    <location>
        <begin position="25"/>
        <end position="80"/>
    </location>
</feature>
<name>A0AA41SEM7_PAPNU</name>
<proteinExistence type="predicted"/>
<keyword evidence="1" id="KW-0732">Signal</keyword>
<reference evidence="2" key="1">
    <citation type="submission" date="2022-03" db="EMBL/GenBank/DDBJ databases">
        <title>A functionally conserved STORR gene fusion in Papaver species that diverged 16.8 million years ago.</title>
        <authorList>
            <person name="Catania T."/>
        </authorList>
    </citation>
    <scope>NUCLEOTIDE SEQUENCE</scope>
    <source>
        <strain evidence="2">S-191538</strain>
    </source>
</reference>
<gene>
    <name evidence="2" type="ORF">MKW94_010632</name>
</gene>
<dbReference type="Proteomes" id="UP001177140">
    <property type="component" value="Unassembled WGS sequence"/>
</dbReference>
<organism evidence="2 3">
    <name type="scientific">Papaver nudicaule</name>
    <name type="common">Iceland poppy</name>
    <dbReference type="NCBI Taxonomy" id="74823"/>
    <lineage>
        <taxon>Eukaryota</taxon>
        <taxon>Viridiplantae</taxon>
        <taxon>Streptophyta</taxon>
        <taxon>Embryophyta</taxon>
        <taxon>Tracheophyta</taxon>
        <taxon>Spermatophyta</taxon>
        <taxon>Magnoliopsida</taxon>
        <taxon>Ranunculales</taxon>
        <taxon>Papaveraceae</taxon>
        <taxon>Papaveroideae</taxon>
        <taxon>Papaver</taxon>
    </lineage>
</organism>
<protein>
    <submittedName>
        <fullName evidence="2">Uncharacterized protein</fullName>
    </submittedName>
</protein>
<accession>A0AA41SEM7</accession>
<evidence type="ECO:0000256" key="1">
    <source>
        <dbReference type="SAM" id="SignalP"/>
    </source>
</evidence>
<evidence type="ECO:0000313" key="2">
    <source>
        <dbReference type="EMBL" id="MCL7037957.1"/>
    </source>
</evidence>
<dbReference type="EMBL" id="JAJJMA010185210">
    <property type="protein sequence ID" value="MCL7037957.1"/>
    <property type="molecule type" value="Genomic_DNA"/>
</dbReference>
<dbReference type="AlphaFoldDB" id="A0AA41SEM7"/>
<comment type="caution">
    <text evidence="2">The sequence shown here is derived from an EMBL/GenBank/DDBJ whole genome shotgun (WGS) entry which is preliminary data.</text>
</comment>